<gene>
    <name evidence="6" type="ORF">GL300_16300</name>
</gene>
<name>A0A844HR02_9RHOB</name>
<keyword evidence="2" id="KW-0805">Transcription regulation</keyword>
<dbReference type="InterPro" id="IPR005119">
    <property type="entry name" value="LysR_subst-bd"/>
</dbReference>
<proteinExistence type="inferred from homology"/>
<dbReference type="InterPro" id="IPR036390">
    <property type="entry name" value="WH_DNA-bd_sf"/>
</dbReference>
<dbReference type="Pfam" id="PF00126">
    <property type="entry name" value="HTH_1"/>
    <property type="match status" value="1"/>
</dbReference>
<dbReference type="PANTHER" id="PTHR30579">
    <property type="entry name" value="TRANSCRIPTIONAL REGULATOR"/>
    <property type="match status" value="1"/>
</dbReference>
<dbReference type="InterPro" id="IPR000847">
    <property type="entry name" value="LysR_HTH_N"/>
</dbReference>
<evidence type="ECO:0000256" key="2">
    <source>
        <dbReference type="ARBA" id="ARBA00023015"/>
    </source>
</evidence>
<evidence type="ECO:0000259" key="5">
    <source>
        <dbReference type="PROSITE" id="PS50931"/>
    </source>
</evidence>
<organism evidence="6 7">
    <name type="scientific">Paracoccus litorisediminis</name>
    <dbReference type="NCBI Taxonomy" id="2006130"/>
    <lineage>
        <taxon>Bacteria</taxon>
        <taxon>Pseudomonadati</taxon>
        <taxon>Pseudomonadota</taxon>
        <taxon>Alphaproteobacteria</taxon>
        <taxon>Rhodobacterales</taxon>
        <taxon>Paracoccaceae</taxon>
        <taxon>Paracoccus</taxon>
    </lineage>
</organism>
<dbReference type="Pfam" id="PF03466">
    <property type="entry name" value="LysR_substrate"/>
    <property type="match status" value="1"/>
</dbReference>
<evidence type="ECO:0000256" key="3">
    <source>
        <dbReference type="ARBA" id="ARBA00023125"/>
    </source>
</evidence>
<evidence type="ECO:0000313" key="6">
    <source>
        <dbReference type="EMBL" id="MTH60777.1"/>
    </source>
</evidence>
<dbReference type="Gene3D" id="3.40.190.290">
    <property type="match status" value="1"/>
</dbReference>
<dbReference type="GO" id="GO:0003700">
    <property type="term" value="F:DNA-binding transcription factor activity"/>
    <property type="evidence" value="ECO:0007669"/>
    <property type="project" value="InterPro"/>
</dbReference>
<dbReference type="InterPro" id="IPR036388">
    <property type="entry name" value="WH-like_DNA-bd_sf"/>
</dbReference>
<keyword evidence="7" id="KW-1185">Reference proteome</keyword>
<dbReference type="InterPro" id="IPR017685">
    <property type="entry name" value="ArgP"/>
</dbReference>
<comment type="caution">
    <text evidence="6">The sequence shown here is derived from an EMBL/GenBank/DDBJ whole genome shotgun (WGS) entry which is preliminary data.</text>
</comment>
<sequence>MMDYPALRAVAAVVQSGSFERAAAMLGVTPSAISQRVKHLEERLGTVLIERGQPCIATEKGAWLCRHMDRVGMLEQELMQQLPELAAPAQRVTLAIAANSDSVGTWFLDAVAEFTRTSDYLMNIAIDDEENTADWLRRGRVFAAVTSVEKPVQGCRGTPLGSLRYHATASPEYMRRHFPDGVTVAALTQAPSLTFDHKDDLQRLWIKRNFGHDLAHPTHWLPSTQSFVDACVAGIGWAMNPAQLARDHLAAGRLVELLPGATFDRPLYWQVSRLAADRLAGLTRAVLATARRELV</sequence>
<accession>A0A844HR02</accession>
<dbReference type="NCBIfam" id="NF009888">
    <property type="entry name" value="PRK13348.1"/>
    <property type="match status" value="1"/>
</dbReference>
<dbReference type="NCBIfam" id="NF002964">
    <property type="entry name" value="PRK03635.1"/>
    <property type="match status" value="1"/>
</dbReference>
<dbReference type="AlphaFoldDB" id="A0A844HR02"/>
<reference evidence="6 7" key="1">
    <citation type="submission" date="2019-11" db="EMBL/GenBank/DDBJ databases">
        <authorList>
            <person name="Dong K."/>
        </authorList>
    </citation>
    <scope>NUCLEOTIDE SEQUENCE [LARGE SCALE GENOMIC DNA]</scope>
    <source>
        <strain evidence="6 7">NBRC 112902</strain>
    </source>
</reference>
<dbReference type="RefSeq" id="WP_155040718.1">
    <property type="nucleotide sequence ID" value="NZ_WMIG01000010.1"/>
</dbReference>
<protein>
    <submittedName>
        <fullName evidence="6">ArgP/LysG family DNA-binding transcriptional regulator</fullName>
    </submittedName>
</protein>
<feature type="domain" description="HTH lysR-type" evidence="5">
    <location>
        <begin position="2"/>
        <end position="58"/>
    </location>
</feature>
<dbReference type="GO" id="GO:0003677">
    <property type="term" value="F:DNA binding"/>
    <property type="evidence" value="ECO:0007669"/>
    <property type="project" value="UniProtKB-KW"/>
</dbReference>
<keyword evidence="3 6" id="KW-0238">DNA-binding</keyword>
<comment type="similarity">
    <text evidence="1">Belongs to the LysR transcriptional regulatory family.</text>
</comment>
<dbReference type="SUPFAM" id="SSF46785">
    <property type="entry name" value="Winged helix' DNA-binding domain"/>
    <property type="match status" value="1"/>
</dbReference>
<dbReference type="Proteomes" id="UP000449846">
    <property type="component" value="Unassembled WGS sequence"/>
</dbReference>
<dbReference type="SUPFAM" id="SSF53850">
    <property type="entry name" value="Periplasmic binding protein-like II"/>
    <property type="match status" value="1"/>
</dbReference>
<dbReference type="Gene3D" id="1.10.10.10">
    <property type="entry name" value="Winged helix-like DNA-binding domain superfamily/Winged helix DNA-binding domain"/>
    <property type="match status" value="1"/>
</dbReference>
<evidence type="ECO:0000313" key="7">
    <source>
        <dbReference type="Proteomes" id="UP000449846"/>
    </source>
</evidence>
<dbReference type="PRINTS" id="PR00039">
    <property type="entry name" value="HTHLYSR"/>
</dbReference>
<dbReference type="PROSITE" id="PS50931">
    <property type="entry name" value="HTH_LYSR"/>
    <property type="match status" value="1"/>
</dbReference>
<dbReference type="EMBL" id="WMIG01000010">
    <property type="protein sequence ID" value="MTH60777.1"/>
    <property type="molecule type" value="Genomic_DNA"/>
</dbReference>
<dbReference type="NCBIfam" id="TIGR03298">
    <property type="entry name" value="argP"/>
    <property type="match status" value="1"/>
</dbReference>
<dbReference type="PANTHER" id="PTHR30579:SF2">
    <property type="entry name" value="HTH-TYPE TRANSCRIPTIONAL REGULATOR ARGP"/>
    <property type="match status" value="1"/>
</dbReference>
<evidence type="ECO:0000256" key="1">
    <source>
        <dbReference type="ARBA" id="ARBA00009437"/>
    </source>
</evidence>
<keyword evidence="4" id="KW-0804">Transcription</keyword>
<dbReference type="InterPro" id="IPR050176">
    <property type="entry name" value="LTTR"/>
</dbReference>
<evidence type="ECO:0000256" key="4">
    <source>
        <dbReference type="ARBA" id="ARBA00023163"/>
    </source>
</evidence>
<dbReference type="OrthoDB" id="3252676at2"/>